<dbReference type="PANTHER" id="PTHR30055:SF234">
    <property type="entry name" value="HTH-TYPE TRANSCRIPTIONAL REGULATOR BETI"/>
    <property type="match status" value="1"/>
</dbReference>
<dbReference type="GO" id="GO:0000976">
    <property type="term" value="F:transcription cis-regulatory region binding"/>
    <property type="evidence" value="ECO:0007669"/>
    <property type="project" value="TreeGrafter"/>
</dbReference>
<evidence type="ECO:0000256" key="1">
    <source>
        <dbReference type="ARBA" id="ARBA00023015"/>
    </source>
</evidence>
<keyword evidence="3" id="KW-0804">Transcription</keyword>
<dbReference type="SUPFAM" id="SSF46689">
    <property type="entry name" value="Homeodomain-like"/>
    <property type="match status" value="2"/>
</dbReference>
<dbReference type="PANTHER" id="PTHR30055">
    <property type="entry name" value="HTH-TYPE TRANSCRIPTIONAL REGULATOR RUTR"/>
    <property type="match status" value="1"/>
</dbReference>
<dbReference type="InterPro" id="IPR036271">
    <property type="entry name" value="Tet_transcr_reg_TetR-rel_C_sf"/>
</dbReference>
<evidence type="ECO:0000313" key="6">
    <source>
        <dbReference type="EMBL" id="CAB4948791.1"/>
    </source>
</evidence>
<dbReference type="GO" id="GO:0003700">
    <property type="term" value="F:DNA-binding transcription factor activity"/>
    <property type="evidence" value="ECO:0007669"/>
    <property type="project" value="TreeGrafter"/>
</dbReference>
<feature type="region of interest" description="Disordered" evidence="4">
    <location>
        <begin position="233"/>
        <end position="261"/>
    </location>
</feature>
<dbReference type="Pfam" id="PF00440">
    <property type="entry name" value="TetR_N"/>
    <property type="match status" value="2"/>
</dbReference>
<keyword evidence="1" id="KW-0805">Transcription regulation</keyword>
<accession>A0A6J7K159</accession>
<gene>
    <name evidence="6" type="ORF">UFOPK3733_01744</name>
</gene>
<feature type="compositionally biased region" description="Polar residues" evidence="4">
    <location>
        <begin position="246"/>
        <end position="257"/>
    </location>
</feature>
<organism evidence="6">
    <name type="scientific">freshwater metagenome</name>
    <dbReference type="NCBI Taxonomy" id="449393"/>
    <lineage>
        <taxon>unclassified sequences</taxon>
        <taxon>metagenomes</taxon>
        <taxon>ecological metagenomes</taxon>
    </lineage>
</organism>
<evidence type="ECO:0000256" key="2">
    <source>
        <dbReference type="ARBA" id="ARBA00023125"/>
    </source>
</evidence>
<keyword evidence="2" id="KW-0238">DNA-binding</keyword>
<feature type="compositionally biased region" description="Polar residues" evidence="4">
    <location>
        <begin position="1"/>
        <end position="23"/>
    </location>
</feature>
<dbReference type="Gene3D" id="1.10.10.60">
    <property type="entry name" value="Homeodomain-like"/>
    <property type="match status" value="1"/>
</dbReference>
<dbReference type="AlphaFoldDB" id="A0A6J7K159"/>
<feature type="domain" description="HTH tetR-type" evidence="5">
    <location>
        <begin position="29"/>
        <end position="89"/>
    </location>
</feature>
<evidence type="ECO:0000259" key="5">
    <source>
        <dbReference type="PROSITE" id="PS50977"/>
    </source>
</evidence>
<dbReference type="PROSITE" id="PS50977">
    <property type="entry name" value="HTH_TETR_2"/>
    <property type="match status" value="1"/>
</dbReference>
<dbReference type="EMBL" id="CAFBNC010000109">
    <property type="protein sequence ID" value="CAB4948791.1"/>
    <property type="molecule type" value="Genomic_DNA"/>
</dbReference>
<evidence type="ECO:0000256" key="4">
    <source>
        <dbReference type="SAM" id="MobiDB-lite"/>
    </source>
</evidence>
<name>A0A6J7K159_9ZZZZ</name>
<dbReference type="InterPro" id="IPR001647">
    <property type="entry name" value="HTH_TetR"/>
</dbReference>
<dbReference type="SUPFAM" id="SSF48498">
    <property type="entry name" value="Tetracyclin repressor-like, C-terminal domain"/>
    <property type="match status" value="1"/>
</dbReference>
<dbReference type="InterPro" id="IPR009057">
    <property type="entry name" value="Homeodomain-like_sf"/>
</dbReference>
<sequence>MYSSSVSIARDTQTNDCRGSSTLAPVRRHPTEHRILEEVVRIIDEQGEAAVRIHDLQTACDVTAPSIYHFFGSREGLVIEAQAERLVRSFDANDAIIDAQLASATSRDELREAMRSFLEIYWRPERAPIRAQRLSALGSAIGRPELIARFDQVIRDYVVDRTERLRPFQDRGWLQADFDLRFINYWMIGVLFGRVYLEFGGESGPFPEWDAITEKALEYILFGPEQVERAVAPVTDRDRSGHRQNAGGQSPNSYGRTTNRHPTESKILEEAVRVIDLHVEAAVRIHDIEVACEVTAPSIYHFFKSREGLVIEAQAERLKRSFAELDLVIDAGLHSVSSRDELRRATRSIVNLYWQPERTAVRAQRLSALGSAIGRPELSARFHEVICEYVELMSVRLEPLQERGWILPDLDLRAFNFWMMGILLGRVYIEFGGNTGPFPEWNAMTGAAIEYILFGLE</sequence>
<evidence type="ECO:0000256" key="3">
    <source>
        <dbReference type="ARBA" id="ARBA00023163"/>
    </source>
</evidence>
<reference evidence="6" key="1">
    <citation type="submission" date="2020-05" db="EMBL/GenBank/DDBJ databases">
        <authorList>
            <person name="Chiriac C."/>
            <person name="Salcher M."/>
            <person name="Ghai R."/>
            <person name="Kavagutti S V."/>
        </authorList>
    </citation>
    <scope>NUCLEOTIDE SEQUENCE</scope>
</reference>
<dbReference type="Gene3D" id="1.10.357.10">
    <property type="entry name" value="Tetracycline Repressor, domain 2"/>
    <property type="match status" value="2"/>
</dbReference>
<dbReference type="InterPro" id="IPR050109">
    <property type="entry name" value="HTH-type_TetR-like_transc_reg"/>
</dbReference>
<proteinExistence type="predicted"/>
<feature type="region of interest" description="Disordered" evidence="4">
    <location>
        <begin position="1"/>
        <end position="24"/>
    </location>
</feature>
<protein>
    <submittedName>
        <fullName evidence="6">Unannotated protein</fullName>
    </submittedName>
</protein>